<evidence type="ECO:0000256" key="7">
    <source>
        <dbReference type="ARBA" id="ARBA00022840"/>
    </source>
</evidence>
<keyword evidence="7 10" id="KW-0067">ATP-binding</keyword>
<dbReference type="GO" id="GO:0004797">
    <property type="term" value="F:thymidine kinase activity"/>
    <property type="evidence" value="ECO:0007669"/>
    <property type="project" value="UniProtKB-EC"/>
</dbReference>
<organism evidence="12 13">
    <name type="scientific">Clostridium botulinum C/D str. DC5</name>
    <dbReference type="NCBI Taxonomy" id="1443128"/>
    <lineage>
        <taxon>Bacteria</taxon>
        <taxon>Bacillati</taxon>
        <taxon>Bacillota</taxon>
        <taxon>Clostridia</taxon>
        <taxon>Eubacteriales</taxon>
        <taxon>Clostridiaceae</taxon>
        <taxon>Clostridium</taxon>
    </lineage>
</organism>
<dbReference type="Gene3D" id="3.40.50.300">
    <property type="entry name" value="P-loop containing nucleotide triphosphate hydrolases"/>
    <property type="match status" value="1"/>
</dbReference>
<accession>A0A0A0HY33</accession>
<dbReference type="EC" id="2.7.1.21" evidence="2 10"/>
<evidence type="ECO:0000256" key="6">
    <source>
        <dbReference type="ARBA" id="ARBA00022777"/>
    </source>
</evidence>
<name>A0A0A0HY33_CLOBO</name>
<gene>
    <name evidence="12" type="ORF">Z955_15055</name>
</gene>
<evidence type="ECO:0000256" key="1">
    <source>
        <dbReference type="ARBA" id="ARBA00007587"/>
    </source>
</evidence>
<proteinExistence type="inferred from homology"/>
<dbReference type="GO" id="GO:0046104">
    <property type="term" value="P:thymidine metabolic process"/>
    <property type="evidence" value="ECO:0007669"/>
    <property type="project" value="TreeGrafter"/>
</dbReference>
<sequence>MAQLYYRYGVLNSAKSANLIMAVHNYDKKNRRVVVLKPKIDTRSKPNIVESRVGISHACIDFDKNENLFELVNTLNSKDTIYAVFIEEVQFITKEQAKQLHNIVHELNIPTLGYGLKNTYIDGELFEGSKAMLFYADKIEEIKDVCEYCNKKATQNLRVVNGEPIYRGETIRIGDVNSNVEEYYVPVCGYHYYHPELK</sequence>
<dbReference type="InterPro" id="IPR001267">
    <property type="entry name" value="Thymidine_kinase"/>
</dbReference>
<evidence type="ECO:0000256" key="3">
    <source>
        <dbReference type="ARBA" id="ARBA00022634"/>
    </source>
</evidence>
<dbReference type="AlphaFoldDB" id="A0A0A0HY33"/>
<evidence type="ECO:0000256" key="9">
    <source>
        <dbReference type="PIRSR" id="PIRSR035805-2"/>
    </source>
</evidence>
<comment type="catalytic activity">
    <reaction evidence="10">
        <text>thymidine + ATP = dTMP + ADP + H(+)</text>
        <dbReference type="Rhea" id="RHEA:19129"/>
        <dbReference type="ChEBI" id="CHEBI:15378"/>
        <dbReference type="ChEBI" id="CHEBI:17748"/>
        <dbReference type="ChEBI" id="CHEBI:30616"/>
        <dbReference type="ChEBI" id="CHEBI:63528"/>
        <dbReference type="ChEBI" id="CHEBI:456216"/>
        <dbReference type="EC" id="2.7.1.21"/>
    </reaction>
</comment>
<evidence type="ECO:0000256" key="10">
    <source>
        <dbReference type="RuleBase" id="RU000544"/>
    </source>
</evidence>
<evidence type="ECO:0000256" key="8">
    <source>
        <dbReference type="PIRSR" id="PIRSR035805-1"/>
    </source>
</evidence>
<dbReference type="PANTHER" id="PTHR11441">
    <property type="entry name" value="THYMIDINE KINASE"/>
    <property type="match status" value="1"/>
</dbReference>
<dbReference type="InterPro" id="IPR027417">
    <property type="entry name" value="P-loop_NTPase"/>
</dbReference>
<feature type="binding site" evidence="9">
    <location>
        <position position="184"/>
    </location>
    <ligand>
        <name>substrate</name>
    </ligand>
</feature>
<dbReference type="GO" id="GO:0005524">
    <property type="term" value="F:ATP binding"/>
    <property type="evidence" value="ECO:0007669"/>
    <property type="project" value="UniProtKB-KW"/>
</dbReference>
<feature type="active site" description="Proton acceptor" evidence="8">
    <location>
        <position position="88"/>
    </location>
</feature>
<dbReference type="SUPFAM" id="SSF52540">
    <property type="entry name" value="P-loop containing nucleoside triphosphate hydrolases"/>
    <property type="match status" value="1"/>
</dbReference>
<keyword evidence="6 10" id="KW-0418">Kinase</keyword>
<dbReference type="GO" id="GO:0071897">
    <property type="term" value="P:DNA biosynthetic process"/>
    <property type="evidence" value="ECO:0007669"/>
    <property type="project" value="UniProtKB-KW"/>
</dbReference>
<evidence type="ECO:0000256" key="2">
    <source>
        <dbReference type="ARBA" id="ARBA00012118"/>
    </source>
</evidence>
<evidence type="ECO:0000313" key="12">
    <source>
        <dbReference type="EMBL" id="KGM93298.1"/>
    </source>
</evidence>
<keyword evidence="5 10" id="KW-0547">Nucleotide-binding</keyword>
<evidence type="ECO:0000256" key="5">
    <source>
        <dbReference type="ARBA" id="ARBA00022741"/>
    </source>
</evidence>
<protein>
    <recommendedName>
        <fullName evidence="2 10">Thymidine kinase</fullName>
        <ecNumber evidence="2 10">2.7.1.21</ecNumber>
    </recommendedName>
</protein>
<keyword evidence="3 10" id="KW-0237">DNA synthesis</keyword>
<dbReference type="Pfam" id="PF00265">
    <property type="entry name" value="TK"/>
    <property type="match status" value="1"/>
</dbReference>
<dbReference type="Proteomes" id="UP000030014">
    <property type="component" value="Unassembled WGS sequence"/>
</dbReference>
<comment type="caution">
    <text evidence="12">The sequence shown here is derived from an EMBL/GenBank/DDBJ whole genome shotgun (WGS) entry which is preliminary data.</text>
</comment>
<dbReference type="EMBL" id="JDRY01000170">
    <property type="protein sequence ID" value="KGM93298.1"/>
    <property type="molecule type" value="Genomic_DNA"/>
</dbReference>
<comment type="similarity">
    <text evidence="1 11">Belongs to the thymidine kinase family.</text>
</comment>
<evidence type="ECO:0000256" key="4">
    <source>
        <dbReference type="ARBA" id="ARBA00022679"/>
    </source>
</evidence>
<evidence type="ECO:0000256" key="11">
    <source>
        <dbReference type="RuleBase" id="RU004165"/>
    </source>
</evidence>
<dbReference type="Gene3D" id="3.30.60.20">
    <property type="match status" value="1"/>
</dbReference>
<reference evidence="12 13" key="1">
    <citation type="submission" date="2014-01" db="EMBL/GenBank/DDBJ databases">
        <title>Plasmidome dynamics in the species complex Clostridium novyi sensu lato converts strains of independent lineages into distinctly different pathogens.</title>
        <authorList>
            <person name="Skarin H."/>
            <person name="Segerman B."/>
        </authorList>
    </citation>
    <scope>NUCLEOTIDE SEQUENCE [LARGE SCALE GENOMIC DNA]</scope>
    <source>
        <strain evidence="12 13">DC5</strain>
    </source>
</reference>
<feature type="binding site" evidence="9">
    <location>
        <begin position="171"/>
        <end position="174"/>
    </location>
    <ligand>
        <name>substrate</name>
    </ligand>
</feature>
<dbReference type="RefSeq" id="WP_039260125.1">
    <property type="nucleotide sequence ID" value="NZ_JDRY01000170.1"/>
</dbReference>
<keyword evidence="4 10" id="KW-0808">Transferase</keyword>
<dbReference type="SUPFAM" id="SSF57716">
    <property type="entry name" value="Glucocorticoid receptor-like (DNA-binding domain)"/>
    <property type="match status" value="1"/>
</dbReference>
<evidence type="ECO:0000313" key="13">
    <source>
        <dbReference type="Proteomes" id="UP000030014"/>
    </source>
</evidence>
<dbReference type="PIRSF" id="PIRSF035805">
    <property type="entry name" value="TK_cell"/>
    <property type="match status" value="1"/>
</dbReference>
<dbReference type="PANTHER" id="PTHR11441:SF0">
    <property type="entry name" value="THYMIDINE KINASE, CYTOSOLIC"/>
    <property type="match status" value="1"/>
</dbReference>
<dbReference type="GO" id="GO:0005829">
    <property type="term" value="C:cytosol"/>
    <property type="evidence" value="ECO:0007669"/>
    <property type="project" value="TreeGrafter"/>
</dbReference>